<dbReference type="AlphaFoldDB" id="A0A5P9QBR3"/>
<reference evidence="9 10" key="1">
    <citation type="submission" date="2019-10" db="EMBL/GenBank/DDBJ databases">
        <title>Genome sequence of Luteimicrobium xylanilyticum HY-24.</title>
        <authorList>
            <person name="Kim D.Y."/>
            <person name="Park H.-Y."/>
        </authorList>
    </citation>
    <scope>NUCLEOTIDE SEQUENCE [LARGE SCALE GENOMIC DNA]</scope>
    <source>
        <strain evidence="9 10">HY-24</strain>
    </source>
</reference>
<dbReference type="SUPFAM" id="SSF53067">
    <property type="entry name" value="Actin-like ATPase domain"/>
    <property type="match status" value="1"/>
</dbReference>
<dbReference type="Pfam" id="PF00480">
    <property type="entry name" value="ROK"/>
    <property type="match status" value="1"/>
</dbReference>
<dbReference type="Proteomes" id="UP000326702">
    <property type="component" value="Chromosome"/>
</dbReference>
<protein>
    <recommendedName>
        <fullName evidence="3">Glucokinase</fullName>
        <ecNumber evidence="2">2.7.1.2</ecNumber>
    </recommendedName>
    <alternativeName>
        <fullName evidence="8">Glucose kinase</fullName>
    </alternativeName>
</protein>
<name>A0A5P9QBR3_9MICO</name>
<evidence type="ECO:0000256" key="1">
    <source>
        <dbReference type="ARBA" id="ARBA00006479"/>
    </source>
</evidence>
<dbReference type="InterPro" id="IPR004654">
    <property type="entry name" value="ROK_glcA"/>
</dbReference>
<dbReference type="InterPro" id="IPR043129">
    <property type="entry name" value="ATPase_NBD"/>
</dbReference>
<dbReference type="EMBL" id="CP045529">
    <property type="protein sequence ID" value="QFU98570.1"/>
    <property type="molecule type" value="Genomic_DNA"/>
</dbReference>
<dbReference type="PANTHER" id="PTHR18964:SF173">
    <property type="entry name" value="GLUCOKINASE"/>
    <property type="match status" value="1"/>
</dbReference>
<dbReference type="PROSITE" id="PS01125">
    <property type="entry name" value="ROK"/>
    <property type="match status" value="1"/>
</dbReference>
<dbReference type="Gene3D" id="3.30.420.40">
    <property type="match status" value="2"/>
</dbReference>
<keyword evidence="6 9" id="KW-0418">Kinase</keyword>
<proteinExistence type="inferred from homology"/>
<evidence type="ECO:0000256" key="8">
    <source>
        <dbReference type="ARBA" id="ARBA00032386"/>
    </source>
</evidence>
<dbReference type="RefSeq" id="WP_153022279.1">
    <property type="nucleotide sequence ID" value="NZ_BAABIH010000017.1"/>
</dbReference>
<evidence type="ECO:0000256" key="6">
    <source>
        <dbReference type="ARBA" id="ARBA00022777"/>
    </source>
</evidence>
<accession>A0A5P9QBR3</accession>
<gene>
    <name evidence="9" type="ORF">KDY119_02086</name>
</gene>
<dbReference type="GO" id="GO:0005524">
    <property type="term" value="F:ATP binding"/>
    <property type="evidence" value="ECO:0007669"/>
    <property type="project" value="UniProtKB-KW"/>
</dbReference>
<keyword evidence="4 9" id="KW-0808">Transferase</keyword>
<dbReference type="NCBIfam" id="TIGR00744">
    <property type="entry name" value="ROK_glcA_fam"/>
    <property type="match status" value="1"/>
</dbReference>
<dbReference type="EC" id="2.7.1.2" evidence="2"/>
<keyword evidence="5" id="KW-0547">Nucleotide-binding</keyword>
<keyword evidence="10" id="KW-1185">Reference proteome</keyword>
<evidence type="ECO:0000256" key="4">
    <source>
        <dbReference type="ARBA" id="ARBA00022679"/>
    </source>
</evidence>
<organism evidence="9 10">
    <name type="scientific">Luteimicrobium xylanilyticum</name>
    <dbReference type="NCBI Taxonomy" id="1133546"/>
    <lineage>
        <taxon>Bacteria</taxon>
        <taxon>Bacillati</taxon>
        <taxon>Actinomycetota</taxon>
        <taxon>Actinomycetes</taxon>
        <taxon>Micrococcales</taxon>
        <taxon>Luteimicrobium</taxon>
    </lineage>
</organism>
<dbReference type="GO" id="GO:0006096">
    <property type="term" value="P:glycolytic process"/>
    <property type="evidence" value="ECO:0007669"/>
    <property type="project" value="InterPro"/>
</dbReference>
<comment type="similarity">
    <text evidence="1">Belongs to the ROK (NagC/XylR) family.</text>
</comment>
<evidence type="ECO:0000256" key="5">
    <source>
        <dbReference type="ARBA" id="ARBA00022741"/>
    </source>
</evidence>
<evidence type="ECO:0000256" key="3">
    <source>
        <dbReference type="ARBA" id="ARBA00014701"/>
    </source>
</evidence>
<dbReference type="CDD" id="cd24061">
    <property type="entry name" value="ASKHA_NBD_ROK_SgGLK-like"/>
    <property type="match status" value="1"/>
</dbReference>
<dbReference type="OrthoDB" id="9810372at2"/>
<evidence type="ECO:0000313" key="9">
    <source>
        <dbReference type="EMBL" id="QFU98570.1"/>
    </source>
</evidence>
<evidence type="ECO:0000256" key="7">
    <source>
        <dbReference type="ARBA" id="ARBA00022840"/>
    </source>
</evidence>
<evidence type="ECO:0000313" key="10">
    <source>
        <dbReference type="Proteomes" id="UP000326702"/>
    </source>
</evidence>
<dbReference type="GO" id="GO:0004340">
    <property type="term" value="F:glucokinase activity"/>
    <property type="evidence" value="ECO:0007669"/>
    <property type="project" value="UniProtKB-EC"/>
</dbReference>
<evidence type="ECO:0000256" key="2">
    <source>
        <dbReference type="ARBA" id="ARBA00012323"/>
    </source>
</evidence>
<dbReference type="InterPro" id="IPR049874">
    <property type="entry name" value="ROK_cs"/>
</dbReference>
<dbReference type="GO" id="GO:0005737">
    <property type="term" value="C:cytoplasm"/>
    <property type="evidence" value="ECO:0007669"/>
    <property type="project" value="InterPro"/>
</dbReference>
<sequence length="315" mass="32425">MYAVGVDIGGTKIAAGVVDEDGTILAKTRRSTSPDDVASIDRAIAEVYEEFRGDYEIGAIGVAAAGFVSNDRTTVLFAPNIAWRDYPVGEKVRALIGEDVRVVVENDANAAGWGEFRFGSAKDATDMLMLTLGTGLGGAVVVDGRLVRGRWGVATEVGHMRVVPGGHYCGCGHQGCWEQYASGSALVRDARAAAVAMPDRAAALLALAGGDHDAITGPQVTSAAQAGDPLARDLFADLGRWVGEGAASVAALLDPELIVLGGGVADAGELLFPSVRAGFERELSARGHRPEARIVAAALGNDAGMVGAADLARVD</sequence>
<dbReference type="KEGG" id="lxl:KDY119_02086"/>
<dbReference type="PANTHER" id="PTHR18964">
    <property type="entry name" value="ROK (REPRESSOR, ORF, KINASE) FAMILY"/>
    <property type="match status" value="1"/>
</dbReference>
<dbReference type="InterPro" id="IPR000600">
    <property type="entry name" value="ROK"/>
</dbReference>
<keyword evidence="7" id="KW-0067">ATP-binding</keyword>